<dbReference type="eggNOG" id="KOG0017">
    <property type="taxonomic scope" value="Eukaryota"/>
</dbReference>
<evidence type="ECO:0000256" key="1">
    <source>
        <dbReference type="PROSITE-ProRule" id="PRU00047"/>
    </source>
</evidence>
<gene>
    <name evidence="5" type="ORF">HETIRDRAFT_231015</name>
</gene>
<dbReference type="Pfam" id="PF14223">
    <property type="entry name" value="Retrotran_gag_2"/>
    <property type="match status" value="1"/>
</dbReference>
<protein>
    <recommendedName>
        <fullName evidence="4">CCHC-type domain-containing protein</fullName>
    </recommendedName>
</protein>
<dbReference type="GO" id="GO:0008270">
    <property type="term" value="F:zinc ion binding"/>
    <property type="evidence" value="ECO:0007669"/>
    <property type="project" value="UniProtKB-KW"/>
</dbReference>
<evidence type="ECO:0000256" key="3">
    <source>
        <dbReference type="SAM" id="MobiDB-lite"/>
    </source>
</evidence>
<feature type="region of interest" description="Disordered" evidence="3">
    <location>
        <begin position="46"/>
        <end position="65"/>
    </location>
</feature>
<keyword evidence="6" id="KW-1185">Reference proteome</keyword>
<dbReference type="InParanoid" id="W4KNL7"/>
<dbReference type="KEGG" id="hir:HETIRDRAFT_231015"/>
<evidence type="ECO:0000259" key="4">
    <source>
        <dbReference type="PROSITE" id="PS50158"/>
    </source>
</evidence>
<evidence type="ECO:0000313" key="6">
    <source>
        <dbReference type="Proteomes" id="UP000030671"/>
    </source>
</evidence>
<keyword evidence="2" id="KW-0175">Coiled coil</keyword>
<feature type="compositionally biased region" description="Basic and acidic residues" evidence="3">
    <location>
        <begin position="220"/>
        <end position="235"/>
    </location>
</feature>
<dbReference type="PANTHER" id="PTHR47481">
    <property type="match status" value="1"/>
</dbReference>
<feature type="coiled-coil region" evidence="2">
    <location>
        <begin position="68"/>
        <end position="95"/>
    </location>
</feature>
<accession>W4KNL7</accession>
<dbReference type="OrthoDB" id="3269759at2759"/>
<dbReference type="InterPro" id="IPR001878">
    <property type="entry name" value="Znf_CCHC"/>
</dbReference>
<organism evidence="5 6">
    <name type="scientific">Heterobasidion irregulare (strain TC 32-1)</name>
    <dbReference type="NCBI Taxonomy" id="747525"/>
    <lineage>
        <taxon>Eukaryota</taxon>
        <taxon>Fungi</taxon>
        <taxon>Dikarya</taxon>
        <taxon>Basidiomycota</taxon>
        <taxon>Agaricomycotina</taxon>
        <taxon>Agaricomycetes</taxon>
        <taxon>Russulales</taxon>
        <taxon>Bondarzewiaceae</taxon>
        <taxon>Heterobasidion</taxon>
        <taxon>Heterobasidion annosum species complex</taxon>
    </lineage>
</organism>
<keyword evidence="1" id="KW-0862">Zinc</keyword>
<dbReference type="PANTHER" id="PTHR47481:SF22">
    <property type="entry name" value="RETROTRANSPOSON GAG DOMAIN-CONTAINING PROTEIN"/>
    <property type="match status" value="1"/>
</dbReference>
<dbReference type="PROSITE" id="PS50158">
    <property type="entry name" value="ZF_CCHC"/>
    <property type="match status" value="1"/>
</dbReference>
<dbReference type="Proteomes" id="UP000030671">
    <property type="component" value="Unassembled WGS sequence"/>
</dbReference>
<keyword evidence="1" id="KW-0863">Zinc-finger</keyword>
<dbReference type="AlphaFoldDB" id="W4KNL7"/>
<evidence type="ECO:0000313" key="5">
    <source>
        <dbReference type="EMBL" id="ETW86985.1"/>
    </source>
</evidence>
<name>W4KNL7_HETIT</name>
<dbReference type="EMBL" id="KI925454">
    <property type="protein sequence ID" value="ETW86985.1"/>
    <property type="molecule type" value="Genomic_DNA"/>
</dbReference>
<sequence length="291" mass="31670">MGPAVQAMSLANSITVTTVPKLSEDLSNWPIYKDRVQTAIESKTGLSRHLAGTARQPREPELPAEDAKDDVLEKYDKAIEKVDEYNQREAAIKQQIYSTIPDSILNRIKGETTAKEVWTALCDLAEKRGKMVEIDIRRRIHDSRCQEGGDVRAHLDTLIALQNELIGMDAALGDDDFVAVILSSLPKSYESIISVMTAASSLSSKPLTPSGIIQHLTQEHDRRSIQGRLEKKAPSDETALYSHGGGKQGKGGRGKGKKGNQSSSGKKCYNCGLTNHIAADCFRPGGGKEGQ</sequence>
<proteinExistence type="predicted"/>
<feature type="non-terminal residue" evidence="5">
    <location>
        <position position="291"/>
    </location>
</feature>
<feature type="domain" description="CCHC-type" evidence="4">
    <location>
        <begin position="267"/>
        <end position="281"/>
    </location>
</feature>
<reference evidence="5 6" key="1">
    <citation type="journal article" date="2012" name="New Phytol.">
        <title>Insight into trade-off between wood decay and parasitism from the genome of a fungal forest pathogen.</title>
        <authorList>
            <person name="Olson A."/>
            <person name="Aerts A."/>
            <person name="Asiegbu F."/>
            <person name="Belbahri L."/>
            <person name="Bouzid O."/>
            <person name="Broberg A."/>
            <person name="Canback B."/>
            <person name="Coutinho P.M."/>
            <person name="Cullen D."/>
            <person name="Dalman K."/>
            <person name="Deflorio G."/>
            <person name="van Diepen L.T."/>
            <person name="Dunand C."/>
            <person name="Duplessis S."/>
            <person name="Durling M."/>
            <person name="Gonthier P."/>
            <person name="Grimwood J."/>
            <person name="Fossdal C.G."/>
            <person name="Hansson D."/>
            <person name="Henrissat B."/>
            <person name="Hietala A."/>
            <person name="Himmelstrand K."/>
            <person name="Hoffmeister D."/>
            <person name="Hogberg N."/>
            <person name="James T.Y."/>
            <person name="Karlsson M."/>
            <person name="Kohler A."/>
            <person name="Kues U."/>
            <person name="Lee Y.H."/>
            <person name="Lin Y.C."/>
            <person name="Lind M."/>
            <person name="Lindquist E."/>
            <person name="Lombard V."/>
            <person name="Lucas S."/>
            <person name="Lunden K."/>
            <person name="Morin E."/>
            <person name="Murat C."/>
            <person name="Park J."/>
            <person name="Raffaello T."/>
            <person name="Rouze P."/>
            <person name="Salamov A."/>
            <person name="Schmutz J."/>
            <person name="Solheim H."/>
            <person name="Stahlberg J."/>
            <person name="Velez H."/>
            <person name="de Vries R.P."/>
            <person name="Wiebenga A."/>
            <person name="Woodward S."/>
            <person name="Yakovlev I."/>
            <person name="Garbelotto M."/>
            <person name="Martin F."/>
            <person name="Grigoriev I.V."/>
            <person name="Stenlid J."/>
        </authorList>
    </citation>
    <scope>NUCLEOTIDE SEQUENCE [LARGE SCALE GENOMIC DNA]</scope>
    <source>
        <strain evidence="5 6">TC 32-1</strain>
    </source>
</reference>
<dbReference type="HOGENOM" id="CLU_924381_0_0_1"/>
<evidence type="ECO:0000256" key="2">
    <source>
        <dbReference type="SAM" id="Coils"/>
    </source>
</evidence>
<keyword evidence="1" id="KW-0479">Metal-binding</keyword>
<feature type="compositionally biased region" description="Basic and acidic residues" evidence="3">
    <location>
        <begin position="56"/>
        <end position="65"/>
    </location>
</feature>
<dbReference type="RefSeq" id="XP_009540942.1">
    <property type="nucleotide sequence ID" value="XM_009542647.1"/>
</dbReference>
<feature type="region of interest" description="Disordered" evidence="3">
    <location>
        <begin position="220"/>
        <end position="271"/>
    </location>
</feature>
<dbReference type="GeneID" id="20668712"/>
<dbReference type="GO" id="GO:0003676">
    <property type="term" value="F:nucleic acid binding"/>
    <property type="evidence" value="ECO:0007669"/>
    <property type="project" value="InterPro"/>
</dbReference>
<dbReference type="Pfam" id="PF00098">
    <property type="entry name" value="zf-CCHC"/>
    <property type="match status" value="1"/>
</dbReference>